<evidence type="ECO:0000256" key="5">
    <source>
        <dbReference type="ARBA" id="ARBA00023145"/>
    </source>
</evidence>
<feature type="domain" description="Cathepsin propeptide inhibitor" evidence="9">
    <location>
        <begin position="22"/>
        <end position="78"/>
    </location>
</feature>
<dbReference type="AlphaFoldDB" id="A0AA35TAX8"/>
<proteinExistence type="inferred from homology"/>
<feature type="signal peptide" evidence="7">
    <location>
        <begin position="1"/>
        <end position="15"/>
    </location>
</feature>
<dbReference type="InterPro" id="IPR038765">
    <property type="entry name" value="Papain-like_cys_pep_sf"/>
</dbReference>
<evidence type="ECO:0000256" key="4">
    <source>
        <dbReference type="ARBA" id="ARBA00022807"/>
    </source>
</evidence>
<evidence type="ECO:0000259" key="8">
    <source>
        <dbReference type="SMART" id="SM00645"/>
    </source>
</evidence>
<dbReference type="InterPro" id="IPR013128">
    <property type="entry name" value="Peptidase_C1A"/>
</dbReference>
<dbReference type="Proteomes" id="UP001174909">
    <property type="component" value="Unassembled WGS sequence"/>
</dbReference>
<dbReference type="SMART" id="SM00848">
    <property type="entry name" value="Inhibitor_I29"/>
    <property type="match status" value="1"/>
</dbReference>
<dbReference type="InterPro" id="IPR000668">
    <property type="entry name" value="Peptidase_C1A_C"/>
</dbReference>
<evidence type="ECO:0000313" key="10">
    <source>
        <dbReference type="EMBL" id="CAI8044434.1"/>
    </source>
</evidence>
<dbReference type="Pfam" id="PF00112">
    <property type="entry name" value="Peptidase_C1"/>
    <property type="match status" value="1"/>
</dbReference>
<feature type="domain" description="Peptidase C1A papain C-terminal" evidence="8">
    <location>
        <begin position="106"/>
        <end position="344"/>
    </location>
</feature>
<dbReference type="SUPFAM" id="SSF54001">
    <property type="entry name" value="Cysteine proteinases"/>
    <property type="match status" value="1"/>
</dbReference>
<dbReference type="PROSITE" id="PS00639">
    <property type="entry name" value="THIOL_PROTEASE_HIS"/>
    <property type="match status" value="1"/>
</dbReference>
<organism evidence="10 11">
    <name type="scientific">Geodia barretti</name>
    <name type="common">Barrett's horny sponge</name>
    <dbReference type="NCBI Taxonomy" id="519541"/>
    <lineage>
        <taxon>Eukaryota</taxon>
        <taxon>Metazoa</taxon>
        <taxon>Porifera</taxon>
        <taxon>Demospongiae</taxon>
        <taxon>Heteroscleromorpha</taxon>
        <taxon>Tetractinellida</taxon>
        <taxon>Astrophorina</taxon>
        <taxon>Geodiidae</taxon>
        <taxon>Geodia</taxon>
    </lineage>
</organism>
<keyword evidence="6" id="KW-1015">Disulfide bond</keyword>
<evidence type="ECO:0000259" key="9">
    <source>
        <dbReference type="SMART" id="SM00848"/>
    </source>
</evidence>
<keyword evidence="3" id="KW-0378">Hydrolase</keyword>
<dbReference type="EMBL" id="CASHTH010003393">
    <property type="protein sequence ID" value="CAI8044434.1"/>
    <property type="molecule type" value="Genomic_DNA"/>
</dbReference>
<dbReference type="InterPro" id="IPR025660">
    <property type="entry name" value="Pept_his_AS"/>
</dbReference>
<keyword evidence="2" id="KW-0645">Protease</keyword>
<reference evidence="10" key="1">
    <citation type="submission" date="2023-03" db="EMBL/GenBank/DDBJ databases">
        <authorList>
            <person name="Steffen K."/>
            <person name="Cardenas P."/>
        </authorList>
    </citation>
    <scope>NUCLEOTIDE SEQUENCE</scope>
</reference>
<keyword evidence="7" id="KW-0732">Signal</keyword>
<keyword evidence="5" id="KW-0865">Zymogen</keyword>
<dbReference type="PRINTS" id="PR00705">
    <property type="entry name" value="PAPAIN"/>
</dbReference>
<dbReference type="Pfam" id="PF08246">
    <property type="entry name" value="Inhibitor_I29"/>
    <property type="match status" value="1"/>
</dbReference>
<dbReference type="SMART" id="SM00645">
    <property type="entry name" value="Pept_C1"/>
    <property type="match status" value="1"/>
</dbReference>
<dbReference type="InterPro" id="IPR000169">
    <property type="entry name" value="Pept_cys_AS"/>
</dbReference>
<dbReference type="PANTHER" id="PTHR12411">
    <property type="entry name" value="CYSTEINE PROTEASE FAMILY C1-RELATED"/>
    <property type="match status" value="1"/>
</dbReference>
<evidence type="ECO:0000256" key="2">
    <source>
        <dbReference type="ARBA" id="ARBA00022670"/>
    </source>
</evidence>
<dbReference type="FunFam" id="3.90.70.10:FF:000332">
    <property type="entry name" value="Cathepsin L1"/>
    <property type="match status" value="1"/>
</dbReference>
<dbReference type="InterPro" id="IPR039417">
    <property type="entry name" value="Peptidase_C1A_papain-like"/>
</dbReference>
<evidence type="ECO:0000256" key="1">
    <source>
        <dbReference type="ARBA" id="ARBA00008455"/>
    </source>
</evidence>
<evidence type="ECO:0000256" key="6">
    <source>
        <dbReference type="ARBA" id="ARBA00023157"/>
    </source>
</evidence>
<dbReference type="Gene3D" id="3.90.70.10">
    <property type="entry name" value="Cysteine proteinases"/>
    <property type="match status" value="1"/>
</dbReference>
<dbReference type="GO" id="GO:0006508">
    <property type="term" value="P:proteolysis"/>
    <property type="evidence" value="ECO:0007669"/>
    <property type="project" value="UniProtKB-KW"/>
</dbReference>
<protein>
    <submittedName>
        <fullName evidence="10">Digestive cysteine proteinase 2</fullName>
    </submittedName>
</protein>
<comment type="similarity">
    <text evidence="1">Belongs to the peptidase C1 family.</text>
</comment>
<dbReference type="InterPro" id="IPR013201">
    <property type="entry name" value="Prot_inhib_I29"/>
</dbReference>
<comment type="caution">
    <text evidence="10">The sequence shown here is derived from an EMBL/GenBank/DDBJ whole genome shotgun (WGS) entry which is preliminary data.</text>
</comment>
<name>A0AA35TAX8_GEOBA</name>
<evidence type="ECO:0000256" key="3">
    <source>
        <dbReference type="ARBA" id="ARBA00022801"/>
    </source>
</evidence>
<dbReference type="GO" id="GO:0008234">
    <property type="term" value="F:cysteine-type peptidase activity"/>
    <property type="evidence" value="ECO:0007669"/>
    <property type="project" value="UniProtKB-KW"/>
</dbReference>
<feature type="chain" id="PRO_5041454338" evidence="7">
    <location>
        <begin position="16"/>
        <end position="348"/>
    </location>
</feature>
<dbReference type="CDD" id="cd02248">
    <property type="entry name" value="Peptidase_C1A"/>
    <property type="match status" value="1"/>
</dbReference>
<keyword evidence="11" id="KW-1185">Reference proteome</keyword>
<evidence type="ECO:0000256" key="7">
    <source>
        <dbReference type="SAM" id="SignalP"/>
    </source>
</evidence>
<sequence length="348" mass="38146">MKLLLVLAVVAMTSALPRVDEWQQWKLQYQKQYSSEEEEYRRHRVWISNLKFIEEFDSETEGFSVAMNEIGDLDPREFVSRYNGLTRNPPSPSGEPCTLGKDVSDLPTTVDWRTKGYVTGIKNQGSCGSCWAFSATGSLEGQHFNATGQLVSLSEQNLVDCSSESCDCHVTLPGGHVTPSSCSSPAAEGNEGCNGGLPDDAFKYVITNGGIDTEASYQYVARDEKCRFSKSSIGSTCSGYIDIKSKSEDQLQAASATVGPISVGIDASNIGFQFYHGGVYHSVLCSQTRLDHGVLVVGYGVYEDKDYWMVKNSWGTSWGMDGYIMMSRNRDNNCGIATMASYPIVKAN</sequence>
<dbReference type="PROSITE" id="PS00139">
    <property type="entry name" value="THIOL_PROTEASE_CYS"/>
    <property type="match status" value="1"/>
</dbReference>
<accession>A0AA35TAX8</accession>
<gene>
    <name evidence="10" type="ORF">GBAR_LOCUS24641</name>
</gene>
<keyword evidence="4" id="KW-0788">Thiol protease</keyword>
<evidence type="ECO:0000313" key="11">
    <source>
        <dbReference type="Proteomes" id="UP001174909"/>
    </source>
</evidence>